<keyword evidence="3" id="KW-1185">Reference proteome</keyword>
<organism evidence="2 3">
    <name type="scientific">Aspergillus leporis</name>
    <dbReference type="NCBI Taxonomy" id="41062"/>
    <lineage>
        <taxon>Eukaryota</taxon>
        <taxon>Fungi</taxon>
        <taxon>Dikarya</taxon>
        <taxon>Ascomycota</taxon>
        <taxon>Pezizomycotina</taxon>
        <taxon>Eurotiomycetes</taxon>
        <taxon>Eurotiomycetidae</taxon>
        <taxon>Eurotiales</taxon>
        <taxon>Aspergillaceae</taxon>
        <taxon>Aspergillus</taxon>
        <taxon>Aspergillus subgen. Circumdati</taxon>
    </lineage>
</organism>
<dbReference type="Proteomes" id="UP000326565">
    <property type="component" value="Unassembled WGS sequence"/>
</dbReference>
<dbReference type="EMBL" id="ML732149">
    <property type="protein sequence ID" value="KAB8079639.1"/>
    <property type="molecule type" value="Genomic_DNA"/>
</dbReference>
<proteinExistence type="predicted"/>
<feature type="region of interest" description="Disordered" evidence="1">
    <location>
        <begin position="194"/>
        <end position="253"/>
    </location>
</feature>
<feature type="compositionally biased region" description="Low complexity" evidence="1">
    <location>
        <begin position="215"/>
        <end position="243"/>
    </location>
</feature>
<evidence type="ECO:0000256" key="1">
    <source>
        <dbReference type="SAM" id="MobiDB-lite"/>
    </source>
</evidence>
<protein>
    <recommendedName>
        <fullName evidence="4">Histone deacetylation protein Rxt3-domain-containing protein</fullName>
    </recommendedName>
</protein>
<sequence length="630" mass="70292">MSHYTTEPSKRARRFLPEPIETTTRSSKTPHSVPSTEKTLPQGLKDPDTALGGKKNTNYFPAKHVSENPVSSNVADVYSYPPQGDNCPLGRHTVKKHTTQLSGLLQTSHLSGKQNEPISKADYSPKLRPRKFVPQLMETASRSFRHGSSPYASHDSCRPELEFGDSRHISGARGTLMDVGSHVAYESPFSYSRLQRRQETRRHSFRVPDLPAIPSSGSEGSEGSDLPSLPVSPSGSSRQSVIPPKVEGDRRESCDEHFSNYLLSLAARSAEKQLKEQALAAFPNEQVYQPVDHFAIDREEEDCPSQDEPMIHEGDEMLIRYRRASSADLSWELEHLRQHKEEAEMRDRAMAGTQGLHISPLVTSTYLASVKDHKYPSPNGGRERGCASAQPRQAMSPPILGDDLIFPQSLSPETTFCESSNSIEYKNVIQNYSGLWHATAHPRNYFGGDGLWMGTCKHTRKSQDALLPGTIASIHNLKGKTWMWPDGVLTSEVQAPTKPRDNIQISDEKERNRSGVDADTEFHDGFVTQIYNYLSLGYPCVARYYDHELSKVSGIPVADLRRDDMNTGAKGYVSFAENTVIDGVARNVCMRWLALRSYIREWAMQQPITAQDDGSLGTWGVCERRGSWAG</sequence>
<evidence type="ECO:0000313" key="3">
    <source>
        <dbReference type="Proteomes" id="UP000326565"/>
    </source>
</evidence>
<name>A0A5N5XFW9_9EURO</name>
<gene>
    <name evidence="2" type="ORF">BDV29DRAFT_164104</name>
</gene>
<evidence type="ECO:0000313" key="2">
    <source>
        <dbReference type="EMBL" id="KAB8079639.1"/>
    </source>
</evidence>
<dbReference type="AlphaFoldDB" id="A0A5N5XFW9"/>
<feature type="compositionally biased region" description="Polar residues" evidence="1">
    <location>
        <begin position="21"/>
        <end position="39"/>
    </location>
</feature>
<evidence type="ECO:0008006" key="4">
    <source>
        <dbReference type="Google" id="ProtNLM"/>
    </source>
</evidence>
<feature type="region of interest" description="Disordered" evidence="1">
    <location>
        <begin position="1"/>
        <end position="68"/>
    </location>
</feature>
<accession>A0A5N5XFW9</accession>
<dbReference type="OrthoDB" id="4716584at2759"/>
<reference evidence="2 3" key="1">
    <citation type="submission" date="2019-04" db="EMBL/GenBank/DDBJ databases">
        <title>Friends and foes A comparative genomics study of 23 Aspergillus species from section Flavi.</title>
        <authorList>
            <consortium name="DOE Joint Genome Institute"/>
            <person name="Kjaerbolling I."/>
            <person name="Vesth T."/>
            <person name="Frisvad J.C."/>
            <person name="Nybo J.L."/>
            <person name="Theobald S."/>
            <person name="Kildgaard S."/>
            <person name="Isbrandt T."/>
            <person name="Kuo A."/>
            <person name="Sato A."/>
            <person name="Lyhne E.K."/>
            <person name="Kogle M.E."/>
            <person name="Wiebenga A."/>
            <person name="Kun R.S."/>
            <person name="Lubbers R.J."/>
            <person name="Makela M.R."/>
            <person name="Barry K."/>
            <person name="Chovatia M."/>
            <person name="Clum A."/>
            <person name="Daum C."/>
            <person name="Haridas S."/>
            <person name="He G."/>
            <person name="LaButti K."/>
            <person name="Lipzen A."/>
            <person name="Mondo S."/>
            <person name="Riley R."/>
            <person name="Salamov A."/>
            <person name="Simmons B.A."/>
            <person name="Magnuson J.K."/>
            <person name="Henrissat B."/>
            <person name="Mortensen U.H."/>
            <person name="Larsen T.O."/>
            <person name="Devries R.P."/>
            <person name="Grigoriev I.V."/>
            <person name="Machida M."/>
            <person name="Baker S.E."/>
            <person name="Andersen M.R."/>
        </authorList>
    </citation>
    <scope>NUCLEOTIDE SEQUENCE [LARGE SCALE GENOMIC DNA]</scope>
    <source>
        <strain evidence="2 3">CBS 151.66</strain>
    </source>
</reference>